<accession>A0ABD0L4Y5</accession>
<dbReference type="EMBL" id="JACVVK020000084">
    <property type="protein sequence ID" value="KAK7494301.1"/>
    <property type="molecule type" value="Genomic_DNA"/>
</dbReference>
<dbReference type="AlphaFoldDB" id="A0ABD0L4Y5"/>
<name>A0ABD0L4Y5_9CAEN</name>
<feature type="non-terminal residue" evidence="1">
    <location>
        <position position="148"/>
    </location>
</feature>
<reference evidence="1 2" key="1">
    <citation type="journal article" date="2023" name="Sci. Data">
        <title>Genome assembly of the Korean intertidal mud-creeper Batillaria attramentaria.</title>
        <authorList>
            <person name="Patra A.K."/>
            <person name="Ho P.T."/>
            <person name="Jun S."/>
            <person name="Lee S.J."/>
            <person name="Kim Y."/>
            <person name="Won Y.J."/>
        </authorList>
    </citation>
    <scope>NUCLEOTIDE SEQUENCE [LARGE SCALE GENOMIC DNA]</scope>
    <source>
        <strain evidence="1">Wonlab-2016</strain>
    </source>
</reference>
<comment type="caution">
    <text evidence="1">The sequence shown here is derived from an EMBL/GenBank/DDBJ whole genome shotgun (WGS) entry which is preliminary data.</text>
</comment>
<evidence type="ECO:0000313" key="2">
    <source>
        <dbReference type="Proteomes" id="UP001519460"/>
    </source>
</evidence>
<keyword evidence="2" id="KW-1185">Reference proteome</keyword>
<gene>
    <name evidence="1" type="ORF">BaRGS_00014404</name>
</gene>
<evidence type="ECO:0000313" key="1">
    <source>
        <dbReference type="EMBL" id="KAK7494301.1"/>
    </source>
</evidence>
<proteinExistence type="predicted"/>
<organism evidence="1 2">
    <name type="scientific">Batillaria attramentaria</name>
    <dbReference type="NCBI Taxonomy" id="370345"/>
    <lineage>
        <taxon>Eukaryota</taxon>
        <taxon>Metazoa</taxon>
        <taxon>Spiralia</taxon>
        <taxon>Lophotrochozoa</taxon>
        <taxon>Mollusca</taxon>
        <taxon>Gastropoda</taxon>
        <taxon>Caenogastropoda</taxon>
        <taxon>Sorbeoconcha</taxon>
        <taxon>Cerithioidea</taxon>
        <taxon>Batillariidae</taxon>
        <taxon>Batillaria</taxon>
    </lineage>
</organism>
<dbReference type="Proteomes" id="UP001519460">
    <property type="component" value="Unassembled WGS sequence"/>
</dbReference>
<sequence length="148" mass="16315">MSADRIVTSGKYRSPLVRTCLPFCRPSQCSCWDGRLRPDGESGTGCLEREEDVLTLFLVLNMAYGADCIIQSMDEKLAARHAAKTPKITGVCDSCETRAKEISFQLGVACDHAATRVPPHPARKHPNNCVRSAVNCRRQPPTPPFDLQ</sequence>
<protein>
    <submittedName>
        <fullName evidence="1">Uncharacterized protein</fullName>
    </submittedName>
</protein>